<dbReference type="PANTHER" id="PTHR21327">
    <property type="entry name" value="GTP CYCLOHYDROLASE II-RELATED"/>
    <property type="match status" value="1"/>
</dbReference>
<dbReference type="SUPFAM" id="SSF55821">
    <property type="entry name" value="YrdC/RibB"/>
    <property type="match status" value="1"/>
</dbReference>
<dbReference type="InterPro" id="IPR000926">
    <property type="entry name" value="RibA"/>
</dbReference>
<keyword evidence="8 13" id="KW-0547">Nucleotide-binding</keyword>
<feature type="binding site" evidence="13">
    <location>
        <position position="347"/>
    </location>
    <ligand>
        <name>GTP</name>
        <dbReference type="ChEBI" id="CHEBI:37565"/>
    </ligand>
</feature>
<feature type="binding site" evidence="13">
    <location>
        <position position="263"/>
    </location>
    <ligand>
        <name>GTP</name>
        <dbReference type="ChEBI" id="CHEBI:37565"/>
    </ligand>
</feature>
<evidence type="ECO:0000256" key="12">
    <source>
        <dbReference type="ARBA" id="ARBA00049295"/>
    </source>
</evidence>
<dbReference type="PANTHER" id="PTHR21327:SF18">
    <property type="entry name" value="3,4-DIHYDROXY-2-BUTANONE 4-PHOSPHATE SYNTHASE"/>
    <property type="match status" value="1"/>
</dbReference>
<dbReference type="CDD" id="cd00641">
    <property type="entry name" value="GTP_cyclohydro2"/>
    <property type="match status" value="1"/>
</dbReference>
<evidence type="ECO:0000259" key="14">
    <source>
        <dbReference type="Pfam" id="PF00925"/>
    </source>
</evidence>
<dbReference type="InterPro" id="IPR032677">
    <property type="entry name" value="GTP_cyclohydro_II"/>
</dbReference>
<comment type="pathway">
    <text evidence="4">Cofactor biosynthesis; riboflavin biosynthesis; 2-hydroxy-3-oxobutyl phosphate from D-ribulose 5-phosphate: step 1/1.</text>
</comment>
<keyword evidence="6 13" id="KW-0686">Riboflavin biosynthesis</keyword>
<name>A0ABY8PTU9_9BACT</name>
<gene>
    <name evidence="13" type="primary">ribA</name>
    <name evidence="15" type="ORF">JRV97_00565</name>
</gene>
<feature type="binding site" evidence="13">
    <location>
        <position position="260"/>
    </location>
    <ligand>
        <name>Zn(2+)</name>
        <dbReference type="ChEBI" id="CHEBI:29105"/>
        <note>catalytic</note>
    </ligand>
</feature>
<sequence>MMEDILKTFGMNKPVIIWDEDKEVEADFVFPAQMVNKEIINFFVSKGKGLLCLAAEEEYLINKGFFKLPTNNYDKLKTNYFITIDYKNTKTGISAEERSKTIKSFSDDLNITHFKYPGHVQLLGSIGINKRKGHTEASVELMKLLNLKPFAILIEILDANGNSHNYDYIKSLSEEFKLPLLNIEDIYSEVIRKKLFVKPISEAKLPTRYGDFKIIGFENNLDGKEHFAIYKGSLKKEPLLVRIHSECVTGDVLSSRKCDCGSQLHKAMRKINEVGDGLIIYLRQEGRDIGIANKIKAYELQDKGLDTVQANLEIGMPADNRDYAVAAQILKSLNIKSIILMTNNPDKVNQLRKYGIEVIKNEEHLGEITEENRFYLKIKKEKMNHNIKI</sequence>
<dbReference type="HAMAP" id="MF_00179">
    <property type="entry name" value="RibA"/>
    <property type="match status" value="1"/>
</dbReference>
<keyword evidence="11 13" id="KW-0342">GTP-binding</keyword>
<dbReference type="InterPro" id="IPR017945">
    <property type="entry name" value="DHBP_synth_RibB-like_a/b_dom"/>
</dbReference>
<dbReference type="Pfam" id="PF00925">
    <property type="entry name" value="GTP_cyclohydro2"/>
    <property type="match status" value="1"/>
</dbReference>
<keyword evidence="16" id="KW-1185">Reference proteome</keyword>
<dbReference type="InterPro" id="IPR036144">
    <property type="entry name" value="RibA-like_sf"/>
</dbReference>
<feature type="binding site" evidence="13">
    <location>
        <begin position="285"/>
        <end position="287"/>
    </location>
    <ligand>
        <name>GTP</name>
        <dbReference type="ChEBI" id="CHEBI:37565"/>
    </ligand>
</feature>
<evidence type="ECO:0000256" key="5">
    <source>
        <dbReference type="ARBA" id="ARBA00005520"/>
    </source>
</evidence>
<comment type="cofactor">
    <cofactor evidence="13">
        <name>Zn(2+)</name>
        <dbReference type="ChEBI" id="CHEBI:29105"/>
    </cofactor>
    <text evidence="13">Binds 1 zinc ion per subunit.</text>
</comment>
<evidence type="ECO:0000256" key="2">
    <source>
        <dbReference type="ARBA" id="ARBA00002284"/>
    </source>
</evidence>
<feature type="domain" description="GTP cyclohydrolase II" evidence="14">
    <location>
        <begin position="201"/>
        <end position="360"/>
    </location>
</feature>
<dbReference type="Gene3D" id="3.40.50.10990">
    <property type="entry name" value="GTP cyclohydrolase II"/>
    <property type="match status" value="1"/>
</dbReference>
<dbReference type="NCBIfam" id="NF001591">
    <property type="entry name" value="PRK00393.1"/>
    <property type="match status" value="1"/>
</dbReference>
<evidence type="ECO:0000256" key="9">
    <source>
        <dbReference type="ARBA" id="ARBA00022801"/>
    </source>
</evidence>
<evidence type="ECO:0000256" key="7">
    <source>
        <dbReference type="ARBA" id="ARBA00022723"/>
    </source>
</evidence>
<dbReference type="Pfam" id="PF00926">
    <property type="entry name" value="DHBP_synthase"/>
    <property type="match status" value="1"/>
</dbReference>
<dbReference type="EMBL" id="CP069362">
    <property type="protein sequence ID" value="WGS66051.1"/>
    <property type="molecule type" value="Genomic_DNA"/>
</dbReference>
<evidence type="ECO:0000313" key="15">
    <source>
        <dbReference type="EMBL" id="WGS66051.1"/>
    </source>
</evidence>
<feature type="binding site" evidence="13">
    <location>
        <position position="342"/>
    </location>
    <ligand>
        <name>GTP</name>
        <dbReference type="ChEBI" id="CHEBI:37565"/>
    </ligand>
</feature>
<evidence type="ECO:0000256" key="4">
    <source>
        <dbReference type="ARBA" id="ARBA00004904"/>
    </source>
</evidence>
<dbReference type="NCBIfam" id="NF006805">
    <property type="entry name" value="PRK09318.1"/>
    <property type="match status" value="1"/>
</dbReference>
<dbReference type="NCBIfam" id="TIGR00505">
    <property type="entry name" value="ribA"/>
    <property type="match status" value="1"/>
</dbReference>
<evidence type="ECO:0000256" key="11">
    <source>
        <dbReference type="ARBA" id="ARBA00023134"/>
    </source>
</evidence>
<feature type="binding site" evidence="13">
    <location>
        <position position="247"/>
    </location>
    <ligand>
        <name>Zn(2+)</name>
        <dbReference type="ChEBI" id="CHEBI:29105"/>
        <note>catalytic</note>
    </ligand>
</feature>
<comment type="similarity">
    <text evidence="5">In the N-terminal section; belongs to the DHBP synthase family.</text>
</comment>
<protein>
    <recommendedName>
        <fullName evidence="13">GTP cyclohydrolase-2</fullName>
        <ecNumber evidence="13">3.5.4.25</ecNumber>
    </recommendedName>
    <alternativeName>
        <fullName evidence="13">GTP cyclohydrolase II</fullName>
    </alternativeName>
</protein>
<evidence type="ECO:0000256" key="8">
    <source>
        <dbReference type="ARBA" id="ARBA00022741"/>
    </source>
</evidence>
<evidence type="ECO:0000256" key="1">
    <source>
        <dbReference type="ARBA" id="ARBA00000141"/>
    </source>
</evidence>
<dbReference type="Gene3D" id="3.90.870.10">
    <property type="entry name" value="DHBP synthase"/>
    <property type="match status" value="1"/>
</dbReference>
<comment type="function">
    <text evidence="13">Catalyzes the conversion of GTP to 2,5-diamino-6-ribosylamino-4(3H)-pyrimidinone 5'-phosphate (DARP), formate and pyrophosphate.</text>
</comment>
<comment type="pathway">
    <text evidence="3 13">Cofactor biosynthesis; riboflavin biosynthesis; 5-amino-6-(D-ribitylamino)uracil from GTP: step 1/4.</text>
</comment>
<comment type="catalytic activity">
    <reaction evidence="1">
        <text>D-ribulose 5-phosphate = (2S)-2-hydroxy-3-oxobutyl phosphate + formate + H(+)</text>
        <dbReference type="Rhea" id="RHEA:18457"/>
        <dbReference type="ChEBI" id="CHEBI:15378"/>
        <dbReference type="ChEBI" id="CHEBI:15740"/>
        <dbReference type="ChEBI" id="CHEBI:58121"/>
        <dbReference type="ChEBI" id="CHEBI:58830"/>
        <dbReference type="EC" id="4.1.99.12"/>
    </reaction>
</comment>
<proteinExistence type="inferred from homology"/>
<dbReference type="Proteomes" id="UP001232493">
    <property type="component" value="Chromosome"/>
</dbReference>
<feature type="active site" description="Proton acceptor" evidence="13">
    <location>
        <position position="319"/>
    </location>
</feature>
<keyword evidence="7 13" id="KW-0479">Metal-binding</keyword>
<keyword evidence="9 13" id="KW-0378">Hydrolase</keyword>
<dbReference type="PIRSF" id="PIRSF001259">
    <property type="entry name" value="RibA"/>
    <property type="match status" value="1"/>
</dbReference>
<accession>A0ABY8PTU9</accession>
<evidence type="ECO:0000256" key="13">
    <source>
        <dbReference type="HAMAP-Rule" id="MF_00179"/>
    </source>
</evidence>
<comment type="similarity">
    <text evidence="13">Belongs to the GTP cyclohydrolase II family.</text>
</comment>
<comment type="catalytic activity">
    <reaction evidence="12 13">
        <text>GTP + 4 H2O = 2,5-diamino-6-hydroxy-4-(5-phosphoribosylamino)-pyrimidine + formate + 2 phosphate + 3 H(+)</text>
        <dbReference type="Rhea" id="RHEA:23704"/>
        <dbReference type="ChEBI" id="CHEBI:15377"/>
        <dbReference type="ChEBI" id="CHEBI:15378"/>
        <dbReference type="ChEBI" id="CHEBI:15740"/>
        <dbReference type="ChEBI" id="CHEBI:37565"/>
        <dbReference type="ChEBI" id="CHEBI:43474"/>
        <dbReference type="ChEBI" id="CHEBI:58614"/>
        <dbReference type="EC" id="3.5.4.25"/>
    </reaction>
</comment>
<dbReference type="EC" id="3.5.4.25" evidence="13"/>
<reference evidence="15 16" key="1">
    <citation type="submission" date="2021-02" db="EMBL/GenBank/DDBJ databases">
        <title>Characterization of Marinitoga sp. nov. str. BP5-C20A.</title>
        <authorList>
            <person name="Erauso G."/>
            <person name="Postec A."/>
        </authorList>
    </citation>
    <scope>NUCLEOTIDE SEQUENCE [LARGE SCALE GENOMIC DNA]</scope>
    <source>
        <strain evidence="15 16">BP5-C20A</strain>
    </source>
</reference>
<evidence type="ECO:0000256" key="6">
    <source>
        <dbReference type="ARBA" id="ARBA00022619"/>
    </source>
</evidence>
<evidence type="ECO:0000256" key="3">
    <source>
        <dbReference type="ARBA" id="ARBA00004853"/>
    </source>
</evidence>
<feature type="binding site" evidence="13">
    <location>
        <position position="258"/>
    </location>
    <ligand>
        <name>Zn(2+)</name>
        <dbReference type="ChEBI" id="CHEBI:29105"/>
        <note>catalytic</note>
    </ligand>
</feature>
<feature type="binding site" evidence="13">
    <location>
        <begin position="242"/>
        <end position="246"/>
    </location>
    <ligand>
        <name>GTP</name>
        <dbReference type="ChEBI" id="CHEBI:37565"/>
    </ligand>
</feature>
<evidence type="ECO:0000256" key="10">
    <source>
        <dbReference type="ARBA" id="ARBA00022833"/>
    </source>
</evidence>
<organism evidence="15 16">
    <name type="scientific">Marinitoga aeolica</name>
    <dbReference type="NCBI Taxonomy" id="2809031"/>
    <lineage>
        <taxon>Bacteria</taxon>
        <taxon>Thermotogati</taxon>
        <taxon>Thermotogota</taxon>
        <taxon>Thermotogae</taxon>
        <taxon>Petrotogales</taxon>
        <taxon>Petrotogaceae</taxon>
        <taxon>Marinitoga</taxon>
    </lineage>
</organism>
<dbReference type="SUPFAM" id="SSF142695">
    <property type="entry name" value="RibA-like"/>
    <property type="match status" value="1"/>
</dbReference>
<evidence type="ECO:0000313" key="16">
    <source>
        <dbReference type="Proteomes" id="UP001232493"/>
    </source>
</evidence>
<feature type="active site" description="Nucleophile" evidence="13">
    <location>
        <position position="321"/>
    </location>
</feature>
<comment type="function">
    <text evidence="2">Catalyzes the conversion of D-ribulose 5-phosphate to formate and 3,4-dihydroxy-2-butanone 4-phosphate.</text>
</comment>
<feature type="binding site" evidence="13">
    <location>
        <position position="307"/>
    </location>
    <ligand>
        <name>GTP</name>
        <dbReference type="ChEBI" id="CHEBI:37565"/>
    </ligand>
</feature>
<dbReference type="InterPro" id="IPR000422">
    <property type="entry name" value="DHBP_synthase_RibB"/>
</dbReference>
<keyword evidence="10 13" id="KW-0862">Zinc</keyword>